<evidence type="ECO:0000256" key="2">
    <source>
        <dbReference type="ARBA" id="ARBA00022679"/>
    </source>
</evidence>
<evidence type="ECO:0000313" key="9">
    <source>
        <dbReference type="EMBL" id="PPE75919.1"/>
    </source>
</evidence>
<proteinExistence type="predicted"/>
<organism evidence="9 10">
    <name type="scientific">Solimonas fluminis</name>
    <dbReference type="NCBI Taxonomy" id="2086571"/>
    <lineage>
        <taxon>Bacteria</taxon>
        <taxon>Pseudomonadati</taxon>
        <taxon>Pseudomonadota</taxon>
        <taxon>Gammaproteobacteria</taxon>
        <taxon>Nevskiales</taxon>
        <taxon>Nevskiaceae</taxon>
        <taxon>Solimonas</taxon>
    </lineage>
</organism>
<evidence type="ECO:0000256" key="7">
    <source>
        <dbReference type="ARBA" id="ARBA00023315"/>
    </source>
</evidence>
<name>A0A2S5TLR6_9GAMM</name>
<evidence type="ECO:0000259" key="8">
    <source>
        <dbReference type="SMART" id="SM00563"/>
    </source>
</evidence>
<dbReference type="SMART" id="SM00563">
    <property type="entry name" value="PlsC"/>
    <property type="match status" value="1"/>
</dbReference>
<evidence type="ECO:0000256" key="6">
    <source>
        <dbReference type="ARBA" id="ARBA00023136"/>
    </source>
</evidence>
<dbReference type="Pfam" id="PF01553">
    <property type="entry name" value="Acyltransferase"/>
    <property type="match status" value="1"/>
</dbReference>
<dbReference type="CDD" id="cd07989">
    <property type="entry name" value="LPLAT_AGPAT-like"/>
    <property type="match status" value="1"/>
</dbReference>
<feature type="domain" description="Phospholipid/glycerol acyltransferase" evidence="8">
    <location>
        <begin position="67"/>
        <end position="178"/>
    </location>
</feature>
<dbReference type="GO" id="GO:0016020">
    <property type="term" value="C:membrane"/>
    <property type="evidence" value="ECO:0007669"/>
    <property type="project" value="UniProtKB-SubCell"/>
</dbReference>
<dbReference type="PANTHER" id="PTHR23063">
    <property type="entry name" value="PHOSPHOLIPID ACYLTRANSFERASE"/>
    <property type="match status" value="1"/>
</dbReference>
<dbReference type="AlphaFoldDB" id="A0A2S5TLR6"/>
<dbReference type="RefSeq" id="WP_104228884.1">
    <property type="nucleotide sequence ID" value="NZ_PSNW01000001.1"/>
</dbReference>
<evidence type="ECO:0000256" key="4">
    <source>
        <dbReference type="ARBA" id="ARBA00022989"/>
    </source>
</evidence>
<dbReference type="GO" id="GO:0006629">
    <property type="term" value="P:lipid metabolic process"/>
    <property type="evidence" value="ECO:0007669"/>
    <property type="project" value="UniProtKB-KW"/>
</dbReference>
<dbReference type="EMBL" id="PSNW01000001">
    <property type="protein sequence ID" value="PPE75919.1"/>
    <property type="molecule type" value="Genomic_DNA"/>
</dbReference>
<reference evidence="9 10" key="1">
    <citation type="submission" date="2018-02" db="EMBL/GenBank/DDBJ databases">
        <title>Genome sequencing of Solimonas sp. HR-BB.</title>
        <authorList>
            <person name="Lee Y."/>
            <person name="Jeon C.O."/>
        </authorList>
    </citation>
    <scope>NUCLEOTIDE SEQUENCE [LARGE SCALE GENOMIC DNA]</scope>
    <source>
        <strain evidence="9 10">HR-BB</strain>
    </source>
</reference>
<dbReference type="SUPFAM" id="SSF69593">
    <property type="entry name" value="Glycerol-3-phosphate (1)-acyltransferase"/>
    <property type="match status" value="1"/>
</dbReference>
<dbReference type="GO" id="GO:0016746">
    <property type="term" value="F:acyltransferase activity"/>
    <property type="evidence" value="ECO:0007669"/>
    <property type="project" value="UniProtKB-KW"/>
</dbReference>
<gene>
    <name evidence="9" type="ORF">C3942_03295</name>
</gene>
<dbReference type="PANTHER" id="PTHR23063:SF52">
    <property type="entry name" value="LYSOPHOSPHATIDYLCHOLINE ACYLTRANSFERASE"/>
    <property type="match status" value="1"/>
</dbReference>
<keyword evidence="2 9" id="KW-0808">Transferase</keyword>
<dbReference type="InterPro" id="IPR002123">
    <property type="entry name" value="Plipid/glycerol_acylTrfase"/>
</dbReference>
<keyword evidence="10" id="KW-1185">Reference proteome</keyword>
<keyword evidence="7 9" id="KW-0012">Acyltransferase</keyword>
<sequence>MNAAIAWLRGLRLVIHLAVGLVLAAAVRIDLTRRLSGPRLMHWWTGMLLEILNIRLFVSGQPATGARFTVANHVSWLDIPLIGACEPTHFLSKSEVRDWPVAGMLANASGTFYIRRGKGGARPLLNQLVPHLQAGGNITVFPEGTTSDGRGVLPFHPRLFGAAIEAGCPVQPVAIRYGLGPDGAAVAPFIGDDDLVSHILRILRTPELVAEVTYCRPIAPQGQDRDSLCAAAQAAVSGRVSPGLPLAELPLEEPAVA</sequence>
<keyword evidence="5" id="KW-0443">Lipid metabolism</keyword>
<keyword evidence="6" id="KW-0472">Membrane</keyword>
<keyword evidence="3" id="KW-0812">Transmembrane</keyword>
<evidence type="ECO:0000256" key="5">
    <source>
        <dbReference type="ARBA" id="ARBA00023098"/>
    </source>
</evidence>
<dbReference type="Proteomes" id="UP000238220">
    <property type="component" value="Unassembled WGS sequence"/>
</dbReference>
<comment type="subcellular location">
    <subcellularLocation>
        <location evidence="1">Membrane</location>
    </subcellularLocation>
</comment>
<keyword evidence="4" id="KW-1133">Transmembrane helix</keyword>
<dbReference type="OrthoDB" id="9806880at2"/>
<evidence type="ECO:0000256" key="1">
    <source>
        <dbReference type="ARBA" id="ARBA00004370"/>
    </source>
</evidence>
<evidence type="ECO:0000313" key="10">
    <source>
        <dbReference type="Proteomes" id="UP000238220"/>
    </source>
</evidence>
<accession>A0A2S5TLR6</accession>
<protein>
    <submittedName>
        <fullName evidence="9">1-acyl-sn-glycerol-3-phosphate acyltransferase</fullName>
    </submittedName>
</protein>
<comment type="caution">
    <text evidence="9">The sequence shown here is derived from an EMBL/GenBank/DDBJ whole genome shotgun (WGS) entry which is preliminary data.</text>
</comment>
<evidence type="ECO:0000256" key="3">
    <source>
        <dbReference type="ARBA" id="ARBA00022692"/>
    </source>
</evidence>